<evidence type="ECO:0000256" key="4">
    <source>
        <dbReference type="ARBA" id="ARBA00022605"/>
    </source>
</evidence>
<keyword evidence="14" id="KW-1185">Reference proteome</keyword>
<dbReference type="InterPro" id="IPR003171">
    <property type="entry name" value="Mehydrof_redctse-like"/>
</dbReference>
<evidence type="ECO:0000256" key="8">
    <source>
        <dbReference type="ARBA" id="ARBA00023027"/>
    </source>
</evidence>
<dbReference type="GO" id="GO:0009086">
    <property type="term" value="P:methionine biosynthetic process"/>
    <property type="evidence" value="ECO:0007669"/>
    <property type="project" value="UniProtKB-KW"/>
</dbReference>
<evidence type="ECO:0000256" key="9">
    <source>
        <dbReference type="ARBA" id="ARBA00023167"/>
    </source>
</evidence>
<evidence type="ECO:0000256" key="3">
    <source>
        <dbReference type="ARBA" id="ARBA00006743"/>
    </source>
</evidence>
<sequence>MRIAQLLQRQEPFLSLEFFPPKDRAQWPGFFDVVRQLRDLGPLFCSVTYGAGGSTQHNTLEIVTRMKQEYGLEPLAHLTCVGADRARIGSFLSGLAQAGVDNVLALRGDPPRGESTFTPDSEEFQHGSDLVSFIRQDFSDLSIGVAGYPEKHPEAPNMDDDLERLRHKVACGADFIITQLFFDNDAYFDFVARARAVGIGVPIIPGILPVQNLAALKRMLSFCGASVPGEYMSDLEHVHKVYGESGVRGLGLGYAKNQIRNLLDRGAPGVHLYTLNKADTCLDIWKDFSRRDGLK</sequence>
<dbReference type="PANTHER" id="PTHR45754">
    <property type="entry name" value="METHYLENETETRAHYDROFOLATE REDUCTASE"/>
    <property type="match status" value="1"/>
</dbReference>
<dbReference type="Gene3D" id="3.20.20.220">
    <property type="match status" value="1"/>
</dbReference>
<name>A0A1I3SHL9_9BACT</name>
<evidence type="ECO:0000256" key="5">
    <source>
        <dbReference type="ARBA" id="ARBA00022630"/>
    </source>
</evidence>
<evidence type="ECO:0000256" key="10">
    <source>
        <dbReference type="ARBA" id="ARBA00034478"/>
    </source>
</evidence>
<evidence type="ECO:0000256" key="2">
    <source>
        <dbReference type="ARBA" id="ARBA00004777"/>
    </source>
</evidence>
<keyword evidence="4" id="KW-0028">Amino-acid biosynthesis</keyword>
<evidence type="ECO:0000256" key="1">
    <source>
        <dbReference type="ARBA" id="ARBA00001974"/>
    </source>
</evidence>
<keyword evidence="7 12" id="KW-0560">Oxidoreductase</keyword>
<protein>
    <recommendedName>
        <fullName evidence="12">Methylenetetrahydrofolate reductase</fullName>
        <ecNumber evidence="12">1.5.1.54</ecNumber>
    </recommendedName>
</protein>
<evidence type="ECO:0000313" key="13">
    <source>
        <dbReference type="EMBL" id="SFJ58193.1"/>
    </source>
</evidence>
<dbReference type="Proteomes" id="UP000198635">
    <property type="component" value="Unassembled WGS sequence"/>
</dbReference>
<dbReference type="GO" id="GO:0106312">
    <property type="term" value="F:methylenetetrahydrofolate reductase (NADH) activity"/>
    <property type="evidence" value="ECO:0007669"/>
    <property type="project" value="UniProtKB-EC"/>
</dbReference>
<organism evidence="13 14">
    <name type="scientific">Desulfomicrobium apsheronum</name>
    <dbReference type="NCBI Taxonomy" id="52560"/>
    <lineage>
        <taxon>Bacteria</taxon>
        <taxon>Pseudomonadati</taxon>
        <taxon>Thermodesulfobacteriota</taxon>
        <taxon>Desulfovibrionia</taxon>
        <taxon>Desulfovibrionales</taxon>
        <taxon>Desulfomicrobiaceae</taxon>
        <taxon>Desulfomicrobium</taxon>
    </lineage>
</organism>
<accession>A0A1I3SHL9</accession>
<dbReference type="GO" id="GO:0035999">
    <property type="term" value="P:tetrahydrofolate interconversion"/>
    <property type="evidence" value="ECO:0007669"/>
    <property type="project" value="UniProtKB-UniPathway"/>
</dbReference>
<dbReference type="SUPFAM" id="SSF51730">
    <property type="entry name" value="FAD-linked oxidoreductase"/>
    <property type="match status" value="1"/>
</dbReference>
<comment type="cofactor">
    <cofactor evidence="1 12">
        <name>FAD</name>
        <dbReference type="ChEBI" id="CHEBI:57692"/>
    </cofactor>
</comment>
<comment type="pathway">
    <text evidence="10">Amino-acid biosynthesis; L-methionine biosynthesis via de novo pathway.</text>
</comment>
<dbReference type="Pfam" id="PF02219">
    <property type="entry name" value="MTHFR"/>
    <property type="match status" value="1"/>
</dbReference>
<dbReference type="UniPathway" id="UPA00193"/>
<reference evidence="14" key="1">
    <citation type="submission" date="2016-10" db="EMBL/GenBank/DDBJ databases">
        <authorList>
            <person name="Varghese N."/>
            <person name="Submissions S."/>
        </authorList>
    </citation>
    <scope>NUCLEOTIDE SEQUENCE [LARGE SCALE GENOMIC DNA]</scope>
    <source>
        <strain evidence="14">DSM 5918</strain>
    </source>
</reference>
<keyword evidence="6 12" id="KW-0274">FAD</keyword>
<comment type="pathway">
    <text evidence="2 12">One-carbon metabolism; tetrahydrofolate interconversion.</text>
</comment>
<dbReference type="CDD" id="cd00537">
    <property type="entry name" value="MTHFR"/>
    <property type="match status" value="1"/>
</dbReference>
<dbReference type="GO" id="GO:0005829">
    <property type="term" value="C:cytosol"/>
    <property type="evidence" value="ECO:0007669"/>
    <property type="project" value="InterPro"/>
</dbReference>
<dbReference type="InterPro" id="IPR004620">
    <property type="entry name" value="MTHF_reductase_bac"/>
</dbReference>
<evidence type="ECO:0000313" key="14">
    <source>
        <dbReference type="Proteomes" id="UP000198635"/>
    </source>
</evidence>
<keyword evidence="9" id="KW-0486">Methionine biosynthesis</keyword>
<proteinExistence type="inferred from homology"/>
<evidence type="ECO:0000256" key="11">
    <source>
        <dbReference type="ARBA" id="ARBA00048628"/>
    </source>
</evidence>
<dbReference type="EC" id="1.5.1.54" evidence="12"/>
<dbReference type="NCBIfam" id="TIGR00676">
    <property type="entry name" value="fadh2"/>
    <property type="match status" value="1"/>
</dbReference>
<comment type="similarity">
    <text evidence="3 12">Belongs to the methylenetetrahydrofolate reductase family.</text>
</comment>
<dbReference type="RefSeq" id="WP_092373273.1">
    <property type="nucleotide sequence ID" value="NZ_FORX01000004.1"/>
</dbReference>
<dbReference type="OrthoDB" id="9812555at2"/>
<keyword evidence="8" id="KW-0520">NAD</keyword>
<evidence type="ECO:0000256" key="6">
    <source>
        <dbReference type="ARBA" id="ARBA00022827"/>
    </source>
</evidence>
<evidence type="ECO:0000256" key="12">
    <source>
        <dbReference type="RuleBase" id="RU003862"/>
    </source>
</evidence>
<gene>
    <name evidence="13" type="ORF">SAMN04488082_104166</name>
</gene>
<dbReference type="EMBL" id="FORX01000004">
    <property type="protein sequence ID" value="SFJ58193.1"/>
    <property type="molecule type" value="Genomic_DNA"/>
</dbReference>
<dbReference type="AlphaFoldDB" id="A0A1I3SHL9"/>
<keyword evidence="5 12" id="KW-0285">Flavoprotein</keyword>
<evidence type="ECO:0000256" key="7">
    <source>
        <dbReference type="ARBA" id="ARBA00023002"/>
    </source>
</evidence>
<dbReference type="GO" id="GO:0071949">
    <property type="term" value="F:FAD binding"/>
    <property type="evidence" value="ECO:0007669"/>
    <property type="project" value="TreeGrafter"/>
</dbReference>
<dbReference type="STRING" id="52560.SAMN04488082_104166"/>
<dbReference type="InterPro" id="IPR029041">
    <property type="entry name" value="FAD-linked_oxidoreductase-like"/>
</dbReference>
<comment type="catalytic activity">
    <reaction evidence="11">
        <text>(6S)-5-methyl-5,6,7,8-tetrahydrofolate + NAD(+) = (6R)-5,10-methylene-5,6,7,8-tetrahydrofolate + NADH + H(+)</text>
        <dbReference type="Rhea" id="RHEA:19821"/>
        <dbReference type="ChEBI" id="CHEBI:15378"/>
        <dbReference type="ChEBI" id="CHEBI:15636"/>
        <dbReference type="ChEBI" id="CHEBI:18608"/>
        <dbReference type="ChEBI" id="CHEBI:57540"/>
        <dbReference type="ChEBI" id="CHEBI:57945"/>
        <dbReference type="EC" id="1.5.1.54"/>
    </reaction>
    <physiologicalReaction direction="right-to-left" evidence="11">
        <dbReference type="Rhea" id="RHEA:19823"/>
    </physiologicalReaction>
</comment>
<dbReference type="PANTHER" id="PTHR45754:SF3">
    <property type="entry name" value="METHYLENETETRAHYDROFOLATE REDUCTASE (NADPH)"/>
    <property type="match status" value="1"/>
</dbReference>